<reference evidence="3 4" key="1">
    <citation type="submission" date="2018-06" db="EMBL/GenBank/DDBJ databases">
        <title>Whole genome sequencing of Candida tropicalis (genome annotated by CSBL at Korea University).</title>
        <authorList>
            <person name="Ahn J."/>
        </authorList>
    </citation>
    <scope>NUCLEOTIDE SEQUENCE [LARGE SCALE GENOMIC DNA]</scope>
    <source>
        <strain evidence="3 4">ATCC 20962</strain>
    </source>
</reference>
<accession>A0A367YM55</accession>
<feature type="transmembrane region" description="Helical" evidence="1">
    <location>
        <begin position="326"/>
        <end position="350"/>
    </location>
</feature>
<evidence type="ECO:0000256" key="1">
    <source>
        <dbReference type="SAM" id="Phobius"/>
    </source>
</evidence>
<feature type="signal peptide" evidence="2">
    <location>
        <begin position="1"/>
        <end position="19"/>
    </location>
</feature>
<gene>
    <name evidence="3" type="ORF">Cantr_01795</name>
</gene>
<feature type="chain" id="PRO_5016851377" evidence="2">
    <location>
        <begin position="20"/>
        <end position="435"/>
    </location>
</feature>
<protein>
    <submittedName>
        <fullName evidence="3">Uncharacterized protein</fullName>
    </submittedName>
</protein>
<dbReference type="OrthoDB" id="10306269at2759"/>
<organism evidence="3 4">
    <name type="scientific">Candida viswanathii</name>
    <dbReference type="NCBI Taxonomy" id="5486"/>
    <lineage>
        <taxon>Eukaryota</taxon>
        <taxon>Fungi</taxon>
        <taxon>Dikarya</taxon>
        <taxon>Ascomycota</taxon>
        <taxon>Saccharomycotina</taxon>
        <taxon>Pichiomycetes</taxon>
        <taxon>Debaryomycetaceae</taxon>
        <taxon>Candida/Lodderomyces clade</taxon>
        <taxon>Candida</taxon>
    </lineage>
</organism>
<keyword evidence="2" id="KW-0732">Signal</keyword>
<name>A0A367YM55_9ASCO</name>
<evidence type="ECO:0000256" key="2">
    <source>
        <dbReference type="SAM" id="SignalP"/>
    </source>
</evidence>
<comment type="caution">
    <text evidence="3">The sequence shown here is derived from an EMBL/GenBank/DDBJ whole genome shotgun (WGS) entry which is preliminary data.</text>
</comment>
<proteinExistence type="predicted"/>
<dbReference type="AlphaFoldDB" id="A0A367YM55"/>
<keyword evidence="1" id="KW-0812">Transmembrane</keyword>
<dbReference type="Proteomes" id="UP000253472">
    <property type="component" value="Unassembled WGS sequence"/>
</dbReference>
<evidence type="ECO:0000313" key="4">
    <source>
        <dbReference type="Proteomes" id="UP000253472"/>
    </source>
</evidence>
<feature type="transmembrane region" description="Helical" evidence="1">
    <location>
        <begin position="160"/>
        <end position="181"/>
    </location>
</feature>
<feature type="transmembrane region" description="Helical" evidence="1">
    <location>
        <begin position="266"/>
        <end position="283"/>
    </location>
</feature>
<keyword evidence="4" id="KW-1185">Reference proteome</keyword>
<evidence type="ECO:0000313" key="3">
    <source>
        <dbReference type="EMBL" id="RCK66101.1"/>
    </source>
</evidence>
<keyword evidence="1" id="KW-1133">Transmembrane helix</keyword>
<feature type="transmembrane region" description="Helical" evidence="1">
    <location>
        <begin position="193"/>
        <end position="222"/>
    </location>
</feature>
<sequence>MKLLTLIPFLAVQLRFIAAEHSHLLNSVKVIEFDEVTHEQCLTVPHLDSQTRFDIEVEGIQNQNLPVNVKFNSEPMSFDFANPKDRHELELSVETTTVYEGVFEENGKHIVNIYRPGNYCISFNNDSKFIGPFKAKATLIEEIFPITIQKEMTKAGIKSVVGILVLAGIAFKYNIMSVAAFKDLTPVCRGLMLVLFVEIAYFSTIFILELLCAAFPSGYAYLIVENYLKRGLHSVQECWKTYVIVMIYFGSGYKNLGYKVPSNIPMAGRVFLAVLLTFMLVILPNHSVKVAKRTVLIDGEVSDKYLMIYNNSPSPYKIVRGIMAGLRFVGSGLLLLCISVVPVVYGYIIYSRFAKSGEVENAELMKKTLLFHGIGYTITTIVAGDYEFVKLVTEYIPIVLLWWIWYSEKPHVALKNKYNDVEDTDSGIPLQPIRI</sequence>
<dbReference type="EMBL" id="QLNQ01000018">
    <property type="protein sequence ID" value="RCK66101.1"/>
    <property type="molecule type" value="Genomic_DNA"/>
</dbReference>
<keyword evidence="1" id="KW-0472">Membrane</keyword>